<name>A0A9W6S028_9ACTN</name>
<organism evidence="1 2">
    <name type="scientific">Actinoallomurus iriomotensis</name>
    <dbReference type="NCBI Taxonomy" id="478107"/>
    <lineage>
        <taxon>Bacteria</taxon>
        <taxon>Bacillati</taxon>
        <taxon>Actinomycetota</taxon>
        <taxon>Actinomycetes</taxon>
        <taxon>Streptosporangiales</taxon>
        <taxon>Thermomonosporaceae</taxon>
        <taxon>Actinoallomurus</taxon>
    </lineage>
</organism>
<dbReference type="AlphaFoldDB" id="A0A9W6S028"/>
<keyword evidence="2" id="KW-1185">Reference proteome</keyword>
<dbReference type="InterPro" id="IPR025850">
    <property type="entry name" value="SUKH-3"/>
</dbReference>
<dbReference type="Proteomes" id="UP001165074">
    <property type="component" value="Unassembled WGS sequence"/>
</dbReference>
<proteinExistence type="predicted"/>
<reference evidence="1" key="1">
    <citation type="submission" date="2023-03" db="EMBL/GenBank/DDBJ databases">
        <title>Actinoallomurus iriomotensis NBRC 103684.</title>
        <authorList>
            <person name="Ichikawa N."/>
            <person name="Sato H."/>
            <person name="Tonouchi N."/>
        </authorList>
    </citation>
    <scope>NUCLEOTIDE SEQUENCE</scope>
    <source>
        <strain evidence="1">NBRC 103684</strain>
    </source>
</reference>
<accession>A0A9W6S028</accession>
<comment type="caution">
    <text evidence="1">The sequence shown here is derived from an EMBL/GenBank/DDBJ whole genome shotgun (WGS) entry which is preliminary data.</text>
</comment>
<sequence>MAGDDLISILPSVLGGFWFADEVHRFDGDPARHGRCRAVIEDAAERDRVARYLRGAQVIEQSEAWLFTLFRGRGLRREVPLSYYTDGTWIWSDACAYHLIAHRHAPQPEFLDHIAASGYRCAPVPSAVLATARSALHAHRETADEQLSRRSGPDGCAIDRSGWANDPPTVPCGPDWEHELFGDTSPFTVDVEISLFDADWKPGRDAGTHVTHWLTEFCAREGIRGRRHEVFPVATEILGEFGLLDVDFSGIHLHFFPLDTWMDPAEYAGFADDIGARLFPIAFIEHTYGESVYGTGWLFADETGRIFTRYEKAWYLLGEDLGSALDLIESKGRPAEVVRGVVKAPLPPAPRSASRLLPDAPQAGEWTRLNARRHPFEHTTFSLDGGSFRLDSGYPDGDARIRTAIAKVDASLARKLGWRRASVRGEDISAWLGERAVEIAETCPGAFRRLGPLGDELGPPSADDIRAWFLSKGSSHFDLRRTRTLAAGTVAFGDGRRGYVVAGTDASVRDELIHRLHNAVRRFERALRGRELRVLERKDVTRDDPHGQLVVTADTAAGALRISLAEEGWFVAPDTPGAESRRLRRLDKTTDVRVKGRDSFDDLAHDIHAILIADALRD</sequence>
<dbReference type="EMBL" id="BSTK01000002">
    <property type="protein sequence ID" value="GLY83292.1"/>
    <property type="molecule type" value="Genomic_DNA"/>
</dbReference>
<protein>
    <submittedName>
        <fullName evidence="1">Uncharacterized protein</fullName>
    </submittedName>
</protein>
<dbReference type="Pfam" id="PF14433">
    <property type="entry name" value="SUKH-3"/>
    <property type="match status" value="1"/>
</dbReference>
<dbReference type="RefSeq" id="WP_285567538.1">
    <property type="nucleotide sequence ID" value="NZ_BSTK01000002.1"/>
</dbReference>
<evidence type="ECO:0000313" key="1">
    <source>
        <dbReference type="EMBL" id="GLY83292.1"/>
    </source>
</evidence>
<gene>
    <name evidence="1" type="ORF">Airi02_012220</name>
</gene>
<evidence type="ECO:0000313" key="2">
    <source>
        <dbReference type="Proteomes" id="UP001165074"/>
    </source>
</evidence>